<dbReference type="Proteomes" id="UP001229346">
    <property type="component" value="Unassembled WGS sequence"/>
</dbReference>
<accession>A0ABT9TTI4</accession>
<dbReference type="EMBL" id="JAUSSU010000001">
    <property type="protein sequence ID" value="MDQ0110653.1"/>
    <property type="molecule type" value="Genomic_DNA"/>
</dbReference>
<keyword evidence="3" id="KW-1185">Reference proteome</keyword>
<gene>
    <name evidence="2" type="ORF">J2T15_000069</name>
</gene>
<reference evidence="2 3" key="1">
    <citation type="submission" date="2023-07" db="EMBL/GenBank/DDBJ databases">
        <title>Sorghum-associated microbial communities from plants grown in Nebraska, USA.</title>
        <authorList>
            <person name="Schachtman D."/>
        </authorList>
    </citation>
    <scope>NUCLEOTIDE SEQUENCE [LARGE SCALE GENOMIC DNA]</scope>
    <source>
        <strain evidence="2 3">CC482</strain>
    </source>
</reference>
<protein>
    <submittedName>
        <fullName evidence="2">Uncharacterized protein</fullName>
    </submittedName>
</protein>
<organism evidence="2 3">
    <name type="scientific">Paenibacillus harenae</name>
    <dbReference type="NCBI Taxonomy" id="306543"/>
    <lineage>
        <taxon>Bacteria</taxon>
        <taxon>Bacillati</taxon>
        <taxon>Bacillota</taxon>
        <taxon>Bacilli</taxon>
        <taxon>Bacillales</taxon>
        <taxon>Paenibacillaceae</taxon>
        <taxon>Paenibacillus</taxon>
    </lineage>
</organism>
<evidence type="ECO:0000313" key="2">
    <source>
        <dbReference type="EMBL" id="MDQ0110653.1"/>
    </source>
</evidence>
<name>A0ABT9TTI4_PAEHA</name>
<proteinExistence type="predicted"/>
<feature type="signal peptide" evidence="1">
    <location>
        <begin position="1"/>
        <end position="23"/>
    </location>
</feature>
<evidence type="ECO:0000313" key="3">
    <source>
        <dbReference type="Proteomes" id="UP001229346"/>
    </source>
</evidence>
<evidence type="ECO:0000256" key="1">
    <source>
        <dbReference type="SAM" id="SignalP"/>
    </source>
</evidence>
<keyword evidence="1" id="KW-0732">Signal</keyword>
<dbReference type="RefSeq" id="WP_307199922.1">
    <property type="nucleotide sequence ID" value="NZ_JAUSSU010000001.1"/>
</dbReference>
<sequence>MLSHTLKLAAFFAMFLMALTAAVQLIETTSHTMDEADRLIAGKDPSVTQSEFAVQAGVSGSEVLQSIYRIADLAVPIEVRTSGGSHWFEPDLDVDLTDFSVIDINLVYIQEPLWGSQGQLERVIYTAE</sequence>
<feature type="chain" id="PRO_5046706339" evidence="1">
    <location>
        <begin position="24"/>
        <end position="128"/>
    </location>
</feature>
<comment type="caution">
    <text evidence="2">The sequence shown here is derived from an EMBL/GenBank/DDBJ whole genome shotgun (WGS) entry which is preliminary data.</text>
</comment>